<dbReference type="InterPro" id="IPR043519">
    <property type="entry name" value="NT_sf"/>
</dbReference>
<reference evidence="1 2" key="1">
    <citation type="submission" date="2010-11" db="EMBL/GenBank/DDBJ databases">
        <authorList>
            <person name="Weinstock G."/>
            <person name="Sodergren E."/>
            <person name="Clifton S."/>
            <person name="Fulton L."/>
            <person name="Fulton B."/>
            <person name="Courtney L."/>
            <person name="Fronick C."/>
            <person name="Harrison M."/>
            <person name="Strong C."/>
            <person name="Farmer C."/>
            <person name="Delahaunty K."/>
            <person name="Markovic C."/>
            <person name="Hall O."/>
            <person name="Minx P."/>
            <person name="Tomlinson C."/>
            <person name="Mitreva M."/>
            <person name="Hou S."/>
            <person name="Chen J."/>
            <person name="Wollam A."/>
            <person name="Pepin K.H."/>
            <person name="Johnson M."/>
            <person name="Bhonagiri V."/>
            <person name="Zhang X."/>
            <person name="Suruliraj S."/>
            <person name="Warren W."/>
            <person name="Chinwalla A."/>
            <person name="Mardis E.R."/>
            <person name="Wilson R.K."/>
        </authorList>
    </citation>
    <scope>NUCLEOTIDE SEQUENCE [LARGE SCALE GENOMIC DNA]</scope>
    <source>
        <strain evidence="1 2">F0211</strain>
    </source>
</reference>
<protein>
    <submittedName>
        <fullName evidence="1">Uncharacterized protein</fullName>
    </submittedName>
</protein>
<accession>E6J1Y9</accession>
<dbReference type="AlphaFoldDB" id="E6J1Y9"/>
<dbReference type="SUPFAM" id="SSF81301">
    <property type="entry name" value="Nucleotidyltransferase"/>
    <property type="match status" value="1"/>
</dbReference>
<sequence length="210" mass="25215">MHIENVIMIINVRNKCKLVEDRLSKKLEDMSLEELWQLFPIFLVKHNKEWADWYDEEATAILSLIPAKYMVRISHIGSTTIQNIWAKNIVDILLEVRLAEELEIVKNILVENNWLCMSQSTRRISLNKGYTEQGFAEKVFHLHIRVVGDNDELYFRDYLRENHNVAKEYEHLKLNLWKKFEHDRDGYTDAKRKFVKRYTKVAKEKFIGRY</sequence>
<dbReference type="PANTHER" id="PTHR34822">
    <property type="entry name" value="GRPB DOMAIN PROTEIN (AFU_ORTHOLOGUE AFUA_1G01530)"/>
    <property type="match status" value="1"/>
</dbReference>
<dbReference type="Proteomes" id="UP000002973">
    <property type="component" value="Unassembled WGS sequence"/>
</dbReference>
<dbReference type="Gene3D" id="3.30.460.10">
    <property type="entry name" value="Beta Polymerase, domain 2"/>
    <property type="match status" value="1"/>
</dbReference>
<dbReference type="PANTHER" id="PTHR34822:SF1">
    <property type="entry name" value="GRPB FAMILY PROTEIN"/>
    <property type="match status" value="1"/>
</dbReference>
<evidence type="ECO:0000313" key="1">
    <source>
        <dbReference type="EMBL" id="EFU21925.1"/>
    </source>
</evidence>
<comment type="caution">
    <text evidence="1">The sequence shown here is derived from an EMBL/GenBank/DDBJ whole genome shotgun (WGS) entry which is preliminary data.</text>
</comment>
<dbReference type="InterPro" id="IPR007344">
    <property type="entry name" value="GrpB/CoaE"/>
</dbReference>
<gene>
    <name evidence="1" type="ORF">HMPREF0813_01277</name>
</gene>
<dbReference type="Pfam" id="PF04229">
    <property type="entry name" value="GrpB"/>
    <property type="match status" value="1"/>
</dbReference>
<name>E6J1Y9_STRAP</name>
<proteinExistence type="predicted"/>
<evidence type="ECO:0000313" key="2">
    <source>
        <dbReference type="Proteomes" id="UP000002973"/>
    </source>
</evidence>
<dbReference type="eggNOG" id="COG2320">
    <property type="taxonomic scope" value="Bacteria"/>
</dbReference>
<organism evidence="1 2">
    <name type="scientific">Streptococcus anginosus F0211</name>
    <dbReference type="NCBI Taxonomy" id="706437"/>
    <lineage>
        <taxon>Bacteria</taxon>
        <taxon>Bacillati</taxon>
        <taxon>Bacillota</taxon>
        <taxon>Bacilli</taxon>
        <taxon>Lactobacillales</taxon>
        <taxon>Streptococcaceae</taxon>
        <taxon>Streptococcus</taxon>
        <taxon>Streptococcus anginosus group</taxon>
    </lineage>
</organism>
<dbReference type="EMBL" id="AECT01000035">
    <property type="protein sequence ID" value="EFU21925.1"/>
    <property type="molecule type" value="Genomic_DNA"/>
</dbReference>